<name>A0A6I1DYB3_9FLAO</name>
<evidence type="ECO:0000313" key="2">
    <source>
        <dbReference type="EMBL" id="KAB7530268.1"/>
    </source>
</evidence>
<dbReference type="Proteomes" id="UP000429785">
    <property type="component" value="Unassembled WGS sequence"/>
</dbReference>
<comment type="caution">
    <text evidence="2">The sequence shown here is derived from an EMBL/GenBank/DDBJ whole genome shotgun (WGS) entry which is preliminary data.</text>
</comment>
<dbReference type="Gene3D" id="2.60.120.10">
    <property type="entry name" value="Jelly Rolls"/>
    <property type="match status" value="1"/>
</dbReference>
<accession>A0A6I1DYB3</accession>
<dbReference type="Pfam" id="PF00027">
    <property type="entry name" value="cNMP_binding"/>
    <property type="match status" value="1"/>
</dbReference>
<dbReference type="InterPro" id="IPR014710">
    <property type="entry name" value="RmlC-like_jellyroll"/>
</dbReference>
<dbReference type="InterPro" id="IPR018490">
    <property type="entry name" value="cNMP-bd_dom_sf"/>
</dbReference>
<dbReference type="SUPFAM" id="SSF51206">
    <property type="entry name" value="cAMP-binding domain-like"/>
    <property type="match status" value="1"/>
</dbReference>
<proteinExistence type="predicted"/>
<dbReference type="OrthoDB" id="758145at2"/>
<evidence type="ECO:0000313" key="3">
    <source>
        <dbReference type="Proteomes" id="UP000429785"/>
    </source>
</evidence>
<dbReference type="CDD" id="cd00038">
    <property type="entry name" value="CAP_ED"/>
    <property type="match status" value="1"/>
</dbReference>
<dbReference type="RefSeq" id="WP_152130200.1">
    <property type="nucleotide sequence ID" value="NZ_WELG01000001.1"/>
</dbReference>
<dbReference type="InterPro" id="IPR000595">
    <property type="entry name" value="cNMP-bd_dom"/>
</dbReference>
<gene>
    <name evidence="2" type="ORF">F8C76_01810</name>
</gene>
<dbReference type="AlphaFoldDB" id="A0A6I1DYB3"/>
<protein>
    <submittedName>
        <fullName evidence="2">Cyclic nucleotide-binding domain-containing protein</fullName>
    </submittedName>
</protein>
<feature type="domain" description="Cyclic nucleotide-binding" evidence="1">
    <location>
        <begin position="36"/>
        <end position="123"/>
    </location>
</feature>
<reference evidence="2 3" key="1">
    <citation type="submission" date="2019-10" db="EMBL/GenBank/DDBJ databases">
        <title>Muricauda olearia CL-SS4 JCM15563 genome.</title>
        <authorList>
            <person name="Liu L."/>
        </authorList>
    </citation>
    <scope>NUCLEOTIDE SEQUENCE [LARGE SCALE GENOMIC DNA]</scope>
    <source>
        <strain evidence="2 3">CL-SS4</strain>
    </source>
</reference>
<evidence type="ECO:0000259" key="1">
    <source>
        <dbReference type="Pfam" id="PF00027"/>
    </source>
</evidence>
<dbReference type="EMBL" id="WELG01000001">
    <property type="protein sequence ID" value="KAB7530268.1"/>
    <property type="molecule type" value="Genomic_DNA"/>
</dbReference>
<sequence>MYDPKVIHDFHQKIAFKYPYVKKESWLKLEEISIVQTLKRDEVLCREGEKLNHGIFVVKGQLKLFHINESGIERISTFCTDNEYMDNWSDIHQQSPLPYSISALTDTLLIKYPLREMTTIFKKESDLLQLCIDLSQAIIQKKQEHYRILTLKSPIERYGLLLENRKEWVQAFSLTNLAKYLHISRETLSRTRAAYLGVKAQTETE</sequence>
<organism evidence="2 3">
    <name type="scientific">Flagellimonas olearia</name>
    <dbReference type="NCBI Taxonomy" id="552546"/>
    <lineage>
        <taxon>Bacteria</taxon>
        <taxon>Pseudomonadati</taxon>
        <taxon>Bacteroidota</taxon>
        <taxon>Flavobacteriia</taxon>
        <taxon>Flavobacteriales</taxon>
        <taxon>Flavobacteriaceae</taxon>
        <taxon>Flagellimonas</taxon>
    </lineage>
</organism>